<protein>
    <submittedName>
        <fullName evidence="1">GL25781</fullName>
    </submittedName>
</protein>
<keyword evidence="2" id="KW-1185">Reference proteome</keyword>
<reference evidence="1 2" key="1">
    <citation type="journal article" date="2007" name="Nature">
        <title>Evolution of genes and genomes on the Drosophila phylogeny.</title>
        <authorList>
            <consortium name="Drosophila 12 Genomes Consortium"/>
            <person name="Clark A.G."/>
            <person name="Eisen M.B."/>
            <person name="Smith D.R."/>
            <person name="Bergman C.M."/>
            <person name="Oliver B."/>
            <person name="Markow T.A."/>
            <person name="Kaufman T.C."/>
            <person name="Kellis M."/>
            <person name="Gelbart W."/>
            <person name="Iyer V.N."/>
            <person name="Pollard D.A."/>
            <person name="Sackton T.B."/>
            <person name="Larracuente A.M."/>
            <person name="Singh N.D."/>
            <person name="Abad J.P."/>
            <person name="Abt D.N."/>
            <person name="Adryan B."/>
            <person name="Aguade M."/>
            <person name="Akashi H."/>
            <person name="Anderson W.W."/>
            <person name="Aquadro C.F."/>
            <person name="Ardell D.H."/>
            <person name="Arguello R."/>
            <person name="Artieri C.G."/>
            <person name="Barbash D.A."/>
            <person name="Barker D."/>
            <person name="Barsanti P."/>
            <person name="Batterham P."/>
            <person name="Batzoglou S."/>
            <person name="Begun D."/>
            <person name="Bhutkar A."/>
            <person name="Blanco E."/>
            <person name="Bosak S.A."/>
            <person name="Bradley R.K."/>
            <person name="Brand A.D."/>
            <person name="Brent M.R."/>
            <person name="Brooks A.N."/>
            <person name="Brown R.H."/>
            <person name="Butlin R.K."/>
            <person name="Caggese C."/>
            <person name="Calvi B.R."/>
            <person name="Bernardo de Carvalho A."/>
            <person name="Caspi A."/>
            <person name="Castrezana S."/>
            <person name="Celniker S.E."/>
            <person name="Chang J.L."/>
            <person name="Chapple C."/>
            <person name="Chatterji S."/>
            <person name="Chinwalla A."/>
            <person name="Civetta A."/>
            <person name="Clifton S.W."/>
            <person name="Comeron J.M."/>
            <person name="Costello J.C."/>
            <person name="Coyne J.A."/>
            <person name="Daub J."/>
            <person name="David R.G."/>
            <person name="Delcher A.L."/>
            <person name="Delehaunty K."/>
            <person name="Do C.B."/>
            <person name="Ebling H."/>
            <person name="Edwards K."/>
            <person name="Eickbush T."/>
            <person name="Evans J.D."/>
            <person name="Filipski A."/>
            <person name="Findeiss S."/>
            <person name="Freyhult E."/>
            <person name="Fulton L."/>
            <person name="Fulton R."/>
            <person name="Garcia A.C."/>
            <person name="Gardiner A."/>
            <person name="Garfield D.A."/>
            <person name="Garvin B.E."/>
            <person name="Gibson G."/>
            <person name="Gilbert D."/>
            <person name="Gnerre S."/>
            <person name="Godfrey J."/>
            <person name="Good R."/>
            <person name="Gotea V."/>
            <person name="Gravely B."/>
            <person name="Greenberg A.J."/>
            <person name="Griffiths-Jones S."/>
            <person name="Gross S."/>
            <person name="Guigo R."/>
            <person name="Gustafson E.A."/>
            <person name="Haerty W."/>
            <person name="Hahn M.W."/>
            <person name="Halligan D.L."/>
            <person name="Halpern A.L."/>
            <person name="Halter G.M."/>
            <person name="Han M.V."/>
            <person name="Heger A."/>
            <person name="Hillier L."/>
            <person name="Hinrichs A.S."/>
            <person name="Holmes I."/>
            <person name="Hoskins R.A."/>
            <person name="Hubisz M.J."/>
            <person name="Hultmark D."/>
            <person name="Huntley M.A."/>
            <person name="Jaffe D.B."/>
            <person name="Jagadeeshan S."/>
            <person name="Jeck W.R."/>
            <person name="Johnson J."/>
            <person name="Jones C.D."/>
            <person name="Jordan W.C."/>
            <person name="Karpen G.H."/>
            <person name="Kataoka E."/>
            <person name="Keightley P.D."/>
            <person name="Kheradpour P."/>
            <person name="Kirkness E.F."/>
            <person name="Koerich L.B."/>
            <person name="Kristiansen K."/>
            <person name="Kudrna D."/>
            <person name="Kulathinal R.J."/>
            <person name="Kumar S."/>
            <person name="Kwok R."/>
            <person name="Lander E."/>
            <person name="Langley C.H."/>
            <person name="Lapoint R."/>
            <person name="Lazzaro B.P."/>
            <person name="Lee S.J."/>
            <person name="Levesque L."/>
            <person name="Li R."/>
            <person name="Lin C.F."/>
            <person name="Lin M.F."/>
            <person name="Lindblad-Toh K."/>
            <person name="Llopart A."/>
            <person name="Long M."/>
            <person name="Low L."/>
            <person name="Lozovsky E."/>
            <person name="Lu J."/>
            <person name="Luo M."/>
            <person name="Machado C.A."/>
            <person name="Makalowski W."/>
            <person name="Marzo M."/>
            <person name="Matsuda M."/>
            <person name="Matzkin L."/>
            <person name="McAllister B."/>
            <person name="McBride C.S."/>
            <person name="McKernan B."/>
            <person name="McKernan K."/>
            <person name="Mendez-Lago M."/>
            <person name="Minx P."/>
            <person name="Mollenhauer M.U."/>
            <person name="Montooth K."/>
            <person name="Mount S.M."/>
            <person name="Mu X."/>
            <person name="Myers E."/>
            <person name="Negre B."/>
            <person name="Newfeld S."/>
            <person name="Nielsen R."/>
            <person name="Noor M.A."/>
            <person name="O'Grady P."/>
            <person name="Pachter L."/>
            <person name="Papaceit M."/>
            <person name="Parisi M.J."/>
            <person name="Parisi M."/>
            <person name="Parts L."/>
            <person name="Pedersen J.S."/>
            <person name="Pesole G."/>
            <person name="Phillippy A.M."/>
            <person name="Ponting C.P."/>
            <person name="Pop M."/>
            <person name="Porcelli D."/>
            <person name="Powell J.R."/>
            <person name="Prohaska S."/>
            <person name="Pruitt K."/>
            <person name="Puig M."/>
            <person name="Quesneville H."/>
            <person name="Ram K.R."/>
            <person name="Rand D."/>
            <person name="Rasmussen M.D."/>
            <person name="Reed L.K."/>
            <person name="Reenan R."/>
            <person name="Reily A."/>
            <person name="Remington K.A."/>
            <person name="Rieger T.T."/>
            <person name="Ritchie M.G."/>
            <person name="Robin C."/>
            <person name="Rogers Y.H."/>
            <person name="Rohde C."/>
            <person name="Rozas J."/>
            <person name="Rubenfield M.J."/>
            <person name="Ruiz A."/>
            <person name="Russo S."/>
            <person name="Salzberg S.L."/>
            <person name="Sanchez-Gracia A."/>
            <person name="Saranga D.J."/>
            <person name="Sato H."/>
            <person name="Schaeffer S.W."/>
            <person name="Schatz M.C."/>
            <person name="Schlenke T."/>
            <person name="Schwartz R."/>
            <person name="Segarra C."/>
            <person name="Singh R.S."/>
            <person name="Sirot L."/>
            <person name="Sirota M."/>
            <person name="Sisneros N.B."/>
            <person name="Smith C.D."/>
            <person name="Smith T.F."/>
            <person name="Spieth J."/>
            <person name="Stage D.E."/>
            <person name="Stark A."/>
            <person name="Stephan W."/>
            <person name="Strausberg R.L."/>
            <person name="Strempel S."/>
            <person name="Sturgill D."/>
            <person name="Sutton G."/>
            <person name="Sutton G.G."/>
            <person name="Tao W."/>
            <person name="Teichmann S."/>
            <person name="Tobari Y.N."/>
            <person name="Tomimura Y."/>
            <person name="Tsolas J.M."/>
            <person name="Valente V.L."/>
            <person name="Venter E."/>
            <person name="Venter J.C."/>
            <person name="Vicario S."/>
            <person name="Vieira F.G."/>
            <person name="Vilella A.J."/>
            <person name="Villasante A."/>
            <person name="Walenz B."/>
            <person name="Wang J."/>
            <person name="Wasserman M."/>
            <person name="Watts T."/>
            <person name="Wilson D."/>
            <person name="Wilson R.K."/>
            <person name="Wing R.A."/>
            <person name="Wolfner M.F."/>
            <person name="Wong A."/>
            <person name="Wong G.K."/>
            <person name="Wu C.I."/>
            <person name="Wu G."/>
            <person name="Yamamoto D."/>
            <person name="Yang H.P."/>
            <person name="Yang S.P."/>
            <person name="Yorke J.A."/>
            <person name="Yoshida K."/>
            <person name="Zdobnov E."/>
            <person name="Zhang P."/>
            <person name="Zhang Y."/>
            <person name="Zimin A.V."/>
            <person name="Baldwin J."/>
            <person name="Abdouelleil A."/>
            <person name="Abdulkadir J."/>
            <person name="Abebe A."/>
            <person name="Abera B."/>
            <person name="Abreu J."/>
            <person name="Acer S.C."/>
            <person name="Aftuck L."/>
            <person name="Alexander A."/>
            <person name="An P."/>
            <person name="Anderson E."/>
            <person name="Anderson S."/>
            <person name="Arachi H."/>
            <person name="Azer M."/>
            <person name="Bachantsang P."/>
            <person name="Barry A."/>
            <person name="Bayul T."/>
            <person name="Berlin A."/>
            <person name="Bessette D."/>
            <person name="Bloom T."/>
            <person name="Blye J."/>
            <person name="Boguslavskiy L."/>
            <person name="Bonnet C."/>
            <person name="Boukhgalter B."/>
            <person name="Bourzgui I."/>
            <person name="Brown A."/>
            <person name="Cahill P."/>
            <person name="Channer S."/>
            <person name="Cheshatsang Y."/>
            <person name="Chuda L."/>
            <person name="Citroen M."/>
            <person name="Collymore A."/>
            <person name="Cooke P."/>
            <person name="Costello M."/>
            <person name="D'Aco K."/>
            <person name="Daza R."/>
            <person name="De Haan G."/>
            <person name="DeGray S."/>
            <person name="DeMaso C."/>
            <person name="Dhargay N."/>
            <person name="Dooley K."/>
            <person name="Dooley E."/>
            <person name="Doricent M."/>
            <person name="Dorje P."/>
            <person name="Dorjee K."/>
            <person name="Dupes A."/>
            <person name="Elong R."/>
            <person name="Falk J."/>
            <person name="Farina A."/>
            <person name="Faro S."/>
            <person name="Ferguson D."/>
            <person name="Fisher S."/>
            <person name="Foley C.D."/>
            <person name="Franke A."/>
            <person name="Friedrich D."/>
            <person name="Gadbois L."/>
            <person name="Gearin G."/>
            <person name="Gearin C.R."/>
            <person name="Giannoukos G."/>
            <person name="Goode T."/>
            <person name="Graham J."/>
            <person name="Grandbois E."/>
            <person name="Grewal S."/>
            <person name="Gyaltsen K."/>
            <person name="Hafez N."/>
            <person name="Hagos B."/>
            <person name="Hall J."/>
            <person name="Henson C."/>
            <person name="Hollinger A."/>
            <person name="Honan T."/>
            <person name="Huard M.D."/>
            <person name="Hughes L."/>
            <person name="Hurhula B."/>
            <person name="Husby M.E."/>
            <person name="Kamat A."/>
            <person name="Kanga B."/>
            <person name="Kashin S."/>
            <person name="Khazanovich D."/>
            <person name="Kisner P."/>
            <person name="Lance K."/>
            <person name="Lara M."/>
            <person name="Lee W."/>
            <person name="Lennon N."/>
            <person name="Letendre F."/>
            <person name="LeVine R."/>
            <person name="Lipovsky A."/>
            <person name="Liu X."/>
            <person name="Liu J."/>
            <person name="Liu S."/>
            <person name="Lokyitsang T."/>
            <person name="Lokyitsang Y."/>
            <person name="Lubonja R."/>
            <person name="Lui A."/>
            <person name="MacDonald P."/>
            <person name="Magnisalis V."/>
            <person name="Maru K."/>
            <person name="Matthews C."/>
            <person name="McCusker W."/>
            <person name="McDonough S."/>
            <person name="Mehta T."/>
            <person name="Meldrim J."/>
            <person name="Meneus L."/>
            <person name="Mihai O."/>
            <person name="Mihalev A."/>
            <person name="Mihova T."/>
            <person name="Mittelman R."/>
            <person name="Mlenga V."/>
            <person name="Montmayeur A."/>
            <person name="Mulrain L."/>
            <person name="Navidi A."/>
            <person name="Naylor J."/>
            <person name="Negash T."/>
            <person name="Nguyen T."/>
            <person name="Nguyen N."/>
            <person name="Nicol R."/>
            <person name="Norbu C."/>
            <person name="Norbu N."/>
            <person name="Novod N."/>
            <person name="O'Neill B."/>
            <person name="Osman S."/>
            <person name="Markiewicz E."/>
            <person name="Oyono O.L."/>
            <person name="Patti C."/>
            <person name="Phunkhang P."/>
            <person name="Pierre F."/>
            <person name="Priest M."/>
            <person name="Raghuraman S."/>
            <person name="Rege F."/>
            <person name="Reyes R."/>
            <person name="Rise C."/>
            <person name="Rogov P."/>
            <person name="Ross K."/>
            <person name="Ryan E."/>
            <person name="Settipalli S."/>
            <person name="Shea T."/>
            <person name="Sherpa N."/>
            <person name="Shi L."/>
            <person name="Shih D."/>
            <person name="Sparrow T."/>
            <person name="Spaulding J."/>
            <person name="Stalker J."/>
            <person name="Stange-Thomann N."/>
            <person name="Stavropoulos S."/>
            <person name="Stone C."/>
            <person name="Strader C."/>
            <person name="Tesfaye S."/>
            <person name="Thomson T."/>
            <person name="Thoulutsang Y."/>
            <person name="Thoulutsang D."/>
            <person name="Topham K."/>
            <person name="Topping I."/>
            <person name="Tsamla T."/>
            <person name="Vassiliev H."/>
            <person name="Vo A."/>
            <person name="Wangchuk T."/>
            <person name="Wangdi T."/>
            <person name="Weiand M."/>
            <person name="Wilkinson J."/>
            <person name="Wilson A."/>
            <person name="Yadav S."/>
            <person name="Young G."/>
            <person name="Yu Q."/>
            <person name="Zembek L."/>
            <person name="Zhong D."/>
            <person name="Zimmer A."/>
            <person name="Zwirko Z."/>
            <person name="Jaffe D.B."/>
            <person name="Alvarez P."/>
            <person name="Brockman W."/>
            <person name="Butler J."/>
            <person name="Chin C."/>
            <person name="Gnerre S."/>
            <person name="Grabherr M."/>
            <person name="Kleber M."/>
            <person name="Mauceli E."/>
            <person name="MacCallum I."/>
        </authorList>
    </citation>
    <scope>NUCLEOTIDE SEQUENCE [LARGE SCALE GENOMIC DNA]</scope>
    <source>
        <strain evidence="2">MSH-3 / Tucson 14011-0111.49</strain>
    </source>
</reference>
<organism evidence="2">
    <name type="scientific">Drosophila persimilis</name>
    <name type="common">Fruit fly</name>
    <dbReference type="NCBI Taxonomy" id="7234"/>
    <lineage>
        <taxon>Eukaryota</taxon>
        <taxon>Metazoa</taxon>
        <taxon>Ecdysozoa</taxon>
        <taxon>Arthropoda</taxon>
        <taxon>Hexapoda</taxon>
        <taxon>Insecta</taxon>
        <taxon>Pterygota</taxon>
        <taxon>Neoptera</taxon>
        <taxon>Endopterygota</taxon>
        <taxon>Diptera</taxon>
        <taxon>Brachycera</taxon>
        <taxon>Muscomorpha</taxon>
        <taxon>Ephydroidea</taxon>
        <taxon>Drosophilidae</taxon>
        <taxon>Drosophila</taxon>
        <taxon>Sophophora</taxon>
    </lineage>
</organism>
<dbReference type="AlphaFoldDB" id="B4GJY6"/>
<dbReference type="EMBL" id="CH479184">
    <property type="protein sequence ID" value="EDW36952.1"/>
    <property type="molecule type" value="Genomic_DNA"/>
</dbReference>
<dbReference type="OMA" id="ATHYKDI"/>
<gene>
    <name evidence="1" type="primary">Dper\GL25781</name>
    <name evidence="1" type="ORF">Dper_GL25781</name>
</gene>
<sequence>MAKTTFTGTELIKTLKSVNQPIKLNVLVRLLVNNQITELTKQELRDAHKNIKNVLAMAVKWGFVKKCNGHYFAATHYKDISTELDWDSDEYFSEADSVSAVSDSSSSEEDDED</sequence>
<dbReference type="HOGENOM" id="CLU_2136060_0_0_1"/>
<proteinExistence type="predicted"/>
<evidence type="ECO:0000313" key="1">
    <source>
        <dbReference type="EMBL" id="EDW36952.1"/>
    </source>
</evidence>
<accession>B4GJY6</accession>
<name>B4GJY6_DROPE</name>
<dbReference type="PhylomeDB" id="B4GJY6"/>
<dbReference type="Proteomes" id="UP000008744">
    <property type="component" value="Unassembled WGS sequence"/>
</dbReference>
<evidence type="ECO:0000313" key="2">
    <source>
        <dbReference type="Proteomes" id="UP000008744"/>
    </source>
</evidence>